<feature type="region of interest" description="Disordered" evidence="1">
    <location>
        <begin position="127"/>
        <end position="163"/>
    </location>
</feature>
<evidence type="ECO:0000256" key="1">
    <source>
        <dbReference type="SAM" id="MobiDB-lite"/>
    </source>
</evidence>
<accession>A0A812LER9</accession>
<name>A0A812LER9_9DINO</name>
<evidence type="ECO:0000313" key="3">
    <source>
        <dbReference type="Proteomes" id="UP000601435"/>
    </source>
</evidence>
<dbReference type="AlphaFoldDB" id="A0A812LER9"/>
<evidence type="ECO:0000313" key="2">
    <source>
        <dbReference type="EMBL" id="CAE7239960.1"/>
    </source>
</evidence>
<reference evidence="2" key="1">
    <citation type="submission" date="2021-02" db="EMBL/GenBank/DDBJ databases">
        <authorList>
            <person name="Dougan E. K."/>
            <person name="Rhodes N."/>
            <person name="Thang M."/>
            <person name="Chan C."/>
        </authorList>
    </citation>
    <scope>NUCLEOTIDE SEQUENCE</scope>
</reference>
<comment type="caution">
    <text evidence="2">The sequence shown here is derived from an EMBL/GenBank/DDBJ whole genome shotgun (WGS) entry which is preliminary data.</text>
</comment>
<proteinExistence type="predicted"/>
<sequence length="163" mass="17347">MSAVCKLQPHVPETLSSDVPMTDTEESWDRATNENEGENWTLQDVVLRHLGGDLTNVLADPSTGLHRRLDQPPAAMPFTFLEPLPLETGEKAKRCIVANLSPLGSGSGSPVTGNGFTFSPGVVLPSLTSPGPLGSPMEPVSQWKAPGKKKPEPTKKAISIGRL</sequence>
<keyword evidence="3" id="KW-1185">Reference proteome</keyword>
<dbReference type="EMBL" id="CAJNJA010008748">
    <property type="protein sequence ID" value="CAE7239960.1"/>
    <property type="molecule type" value="Genomic_DNA"/>
</dbReference>
<dbReference type="Proteomes" id="UP000601435">
    <property type="component" value="Unassembled WGS sequence"/>
</dbReference>
<organism evidence="2 3">
    <name type="scientific">Symbiodinium necroappetens</name>
    <dbReference type="NCBI Taxonomy" id="1628268"/>
    <lineage>
        <taxon>Eukaryota</taxon>
        <taxon>Sar</taxon>
        <taxon>Alveolata</taxon>
        <taxon>Dinophyceae</taxon>
        <taxon>Suessiales</taxon>
        <taxon>Symbiodiniaceae</taxon>
        <taxon>Symbiodinium</taxon>
    </lineage>
</organism>
<protein>
    <submittedName>
        <fullName evidence="2">Uncharacterized protein</fullName>
    </submittedName>
</protein>
<feature type="compositionally biased region" description="Low complexity" evidence="1">
    <location>
        <begin position="127"/>
        <end position="136"/>
    </location>
</feature>
<gene>
    <name evidence="2" type="ORF">SNEC2469_LOCUS4256</name>
</gene>
<dbReference type="OrthoDB" id="427222at2759"/>